<dbReference type="CDD" id="cd21109">
    <property type="entry name" value="SPASM"/>
    <property type="match status" value="1"/>
</dbReference>
<dbReference type="Gene3D" id="3.20.20.70">
    <property type="entry name" value="Aldolase class I"/>
    <property type="match status" value="1"/>
</dbReference>
<dbReference type="InterPro" id="IPR007197">
    <property type="entry name" value="rSAM"/>
</dbReference>
<dbReference type="InterPro" id="IPR023885">
    <property type="entry name" value="4Fe4S-binding_SPASM_dom"/>
</dbReference>
<dbReference type="CDD" id="cd01335">
    <property type="entry name" value="Radical_SAM"/>
    <property type="match status" value="1"/>
</dbReference>
<dbReference type="GO" id="GO:0046872">
    <property type="term" value="F:metal ion binding"/>
    <property type="evidence" value="ECO:0007669"/>
    <property type="project" value="UniProtKB-KW"/>
</dbReference>
<sequence length="268" mass="30389">MNPDTGIMTEETFSGILSRIKHLQFRVIVLYHGGEPLLNPRFAEMIKRVRPYTKFIKTVTNGSILTQRRIDEILASDLDLIEVSIDGDSPEENDQIRKNAKCEKIITAVKAIIDTKRRLGLDRPKVNIGNVRIPGSNTNTNLPPDVPEFLKKAFVGYEQDIMFRMYYALVWANMIGSENKIPENNYCDNVVNTITVRHNGDVVPCCYDLTSSMVMGNLLTESLESIWNNDRYLKLRAAIANFQPPAPCQNCLVLYPSRHLKSSEISLV</sequence>
<evidence type="ECO:0000256" key="2">
    <source>
        <dbReference type="ARBA" id="ARBA00022723"/>
    </source>
</evidence>
<accession>A0A1F8EJ82</accession>
<dbReference type="GO" id="GO:0003824">
    <property type="term" value="F:catalytic activity"/>
    <property type="evidence" value="ECO:0007669"/>
    <property type="project" value="InterPro"/>
</dbReference>
<dbReference type="InterPro" id="IPR013785">
    <property type="entry name" value="Aldolase_TIM"/>
</dbReference>
<comment type="caution">
    <text evidence="7">The sequence shown here is derived from an EMBL/GenBank/DDBJ whole genome shotgun (WGS) entry which is preliminary data.</text>
</comment>
<dbReference type="PANTHER" id="PTHR11228:SF7">
    <property type="entry name" value="PQQA PEPTIDE CYCLASE"/>
    <property type="match status" value="1"/>
</dbReference>
<dbReference type="AlphaFoldDB" id="A0A1F8EJ82"/>
<protein>
    <recommendedName>
        <fullName evidence="9">4Fe4S-binding SPASM domain-containing protein</fullName>
    </recommendedName>
</protein>
<dbReference type="NCBIfam" id="TIGR04085">
    <property type="entry name" value="rSAM_more_4Fe4S"/>
    <property type="match status" value="1"/>
</dbReference>
<evidence type="ECO:0000256" key="3">
    <source>
        <dbReference type="ARBA" id="ARBA00023004"/>
    </source>
</evidence>
<evidence type="ECO:0000256" key="1">
    <source>
        <dbReference type="ARBA" id="ARBA00022691"/>
    </source>
</evidence>
<proteinExistence type="predicted"/>
<dbReference type="InterPro" id="IPR058240">
    <property type="entry name" value="rSAM_sf"/>
</dbReference>
<reference evidence="7 8" key="1">
    <citation type="journal article" date="2016" name="Nat. Commun.">
        <title>Thousands of microbial genomes shed light on interconnected biogeochemical processes in an aquifer system.</title>
        <authorList>
            <person name="Anantharaman K."/>
            <person name="Brown C.T."/>
            <person name="Hug L.A."/>
            <person name="Sharon I."/>
            <person name="Castelle C.J."/>
            <person name="Probst A.J."/>
            <person name="Thomas B.C."/>
            <person name="Singh A."/>
            <person name="Wilkins M.J."/>
            <person name="Karaoz U."/>
            <person name="Brodie E.L."/>
            <person name="Williams K.H."/>
            <person name="Hubbard S.S."/>
            <person name="Banfield J.F."/>
        </authorList>
    </citation>
    <scope>NUCLEOTIDE SEQUENCE [LARGE SCALE GENOMIC DNA]</scope>
</reference>
<dbReference type="Proteomes" id="UP000177117">
    <property type="component" value="Unassembled WGS sequence"/>
</dbReference>
<evidence type="ECO:0008006" key="9">
    <source>
        <dbReference type="Google" id="ProtNLM"/>
    </source>
</evidence>
<feature type="domain" description="Radical SAM core" evidence="5">
    <location>
        <begin position="8"/>
        <end position="114"/>
    </location>
</feature>
<evidence type="ECO:0000313" key="7">
    <source>
        <dbReference type="EMBL" id="OGN00904.1"/>
    </source>
</evidence>
<evidence type="ECO:0000259" key="5">
    <source>
        <dbReference type="Pfam" id="PF04055"/>
    </source>
</evidence>
<name>A0A1F8EJ82_9BACT</name>
<dbReference type="Pfam" id="PF13186">
    <property type="entry name" value="SPASM"/>
    <property type="match status" value="1"/>
</dbReference>
<evidence type="ECO:0000313" key="8">
    <source>
        <dbReference type="Proteomes" id="UP000177117"/>
    </source>
</evidence>
<feature type="domain" description="4Fe4S-binding SPASM" evidence="6">
    <location>
        <begin position="187"/>
        <end position="251"/>
    </location>
</feature>
<evidence type="ECO:0000256" key="4">
    <source>
        <dbReference type="ARBA" id="ARBA00023014"/>
    </source>
</evidence>
<evidence type="ECO:0000259" key="6">
    <source>
        <dbReference type="Pfam" id="PF13186"/>
    </source>
</evidence>
<dbReference type="EMBL" id="MGJD01000013">
    <property type="protein sequence ID" value="OGN00904.1"/>
    <property type="molecule type" value="Genomic_DNA"/>
</dbReference>
<dbReference type="Pfam" id="PF04055">
    <property type="entry name" value="Radical_SAM"/>
    <property type="match status" value="1"/>
</dbReference>
<dbReference type="GO" id="GO:0051536">
    <property type="term" value="F:iron-sulfur cluster binding"/>
    <property type="evidence" value="ECO:0007669"/>
    <property type="project" value="UniProtKB-KW"/>
</dbReference>
<organism evidence="7 8">
    <name type="scientific">Candidatus Yanofskybacteria bacterium RIFCSPHIGHO2_01_FULL_41_53</name>
    <dbReference type="NCBI Taxonomy" id="1802663"/>
    <lineage>
        <taxon>Bacteria</taxon>
        <taxon>Candidatus Yanofskyibacteriota</taxon>
    </lineage>
</organism>
<gene>
    <name evidence="7" type="ORF">A2650_02060</name>
</gene>
<dbReference type="InterPro" id="IPR050377">
    <property type="entry name" value="Radical_SAM_PqqE_MftC-like"/>
</dbReference>
<keyword evidence="2" id="KW-0479">Metal-binding</keyword>
<dbReference type="SUPFAM" id="SSF102114">
    <property type="entry name" value="Radical SAM enzymes"/>
    <property type="match status" value="1"/>
</dbReference>
<keyword evidence="4" id="KW-0411">Iron-sulfur</keyword>
<keyword evidence="3" id="KW-0408">Iron</keyword>
<keyword evidence="1" id="KW-0949">S-adenosyl-L-methionine</keyword>
<dbReference type="PANTHER" id="PTHR11228">
    <property type="entry name" value="RADICAL SAM DOMAIN PROTEIN"/>
    <property type="match status" value="1"/>
</dbReference>